<dbReference type="Proteomes" id="UP001163719">
    <property type="component" value="Unassembled WGS sequence"/>
</dbReference>
<dbReference type="Pfam" id="PF11391">
    <property type="entry name" value="DUF2798"/>
    <property type="match status" value="1"/>
</dbReference>
<dbReference type="EMBL" id="JAPDHV010000004">
    <property type="protein sequence ID" value="MCW3161709.1"/>
    <property type="molecule type" value="Genomic_DNA"/>
</dbReference>
<evidence type="ECO:0000256" key="1">
    <source>
        <dbReference type="SAM" id="Phobius"/>
    </source>
</evidence>
<dbReference type="RefSeq" id="WP_264743652.1">
    <property type="nucleotide sequence ID" value="NZ_JAPDHV010000004.1"/>
</dbReference>
<keyword evidence="3" id="KW-1185">Reference proteome</keyword>
<feature type="transmembrane region" description="Helical" evidence="1">
    <location>
        <begin position="38"/>
        <end position="61"/>
    </location>
</feature>
<organism evidence="2 3">
    <name type="scientific">Chryseobacterium oryctis</name>
    <dbReference type="NCBI Taxonomy" id="2952618"/>
    <lineage>
        <taxon>Bacteria</taxon>
        <taxon>Pseudomonadati</taxon>
        <taxon>Bacteroidota</taxon>
        <taxon>Flavobacteriia</taxon>
        <taxon>Flavobacteriales</taxon>
        <taxon>Weeksellaceae</taxon>
        <taxon>Chryseobacterium group</taxon>
        <taxon>Chryseobacterium</taxon>
    </lineage>
</organism>
<feature type="transmembrane region" description="Helical" evidence="1">
    <location>
        <begin position="6"/>
        <end position="26"/>
    </location>
</feature>
<name>A0ABT3HPJ3_9FLAO</name>
<protein>
    <submittedName>
        <fullName evidence="2">DUF2798 domain-containing protein</fullName>
    </submittedName>
</protein>
<comment type="caution">
    <text evidence="2">The sequence shown here is derived from an EMBL/GenBank/DDBJ whole genome shotgun (WGS) entry which is preliminary data.</text>
</comment>
<dbReference type="InterPro" id="IPR021529">
    <property type="entry name" value="DUF2798"/>
</dbReference>
<proteinExistence type="predicted"/>
<evidence type="ECO:0000313" key="3">
    <source>
        <dbReference type="Proteomes" id="UP001163719"/>
    </source>
</evidence>
<gene>
    <name evidence="2" type="ORF">OH806_10590</name>
</gene>
<sequence length="111" mass="12652">MFPLTFVVAFICEWFIVGRVAMMLVPKFLKEKDPIFKKILITALFFVTGMATLMSLYGALITDGYTSNLFSTWIKNISLNFPMAYFLQVAIAGPFIRFIFNKVCSVKVESK</sequence>
<keyword evidence="1" id="KW-0812">Transmembrane</keyword>
<keyword evidence="1" id="KW-1133">Transmembrane helix</keyword>
<keyword evidence="1" id="KW-0472">Membrane</keyword>
<evidence type="ECO:0000313" key="2">
    <source>
        <dbReference type="EMBL" id="MCW3161709.1"/>
    </source>
</evidence>
<feature type="transmembrane region" description="Helical" evidence="1">
    <location>
        <begin position="81"/>
        <end position="100"/>
    </location>
</feature>
<reference evidence="2" key="1">
    <citation type="submission" date="2022-10" db="EMBL/GenBank/DDBJ databases">
        <title>Chryseobacterium babae sp. nov. isolated from the gut of the beetle Oryctes rhinoceros, and Chryseobacterium kimseyorum sp. nov., isolated from a stick insect rearing cage.</title>
        <authorList>
            <person name="Shelomi M."/>
            <person name="Han C.-J."/>
            <person name="Chen W.-M."/>
            <person name="Chen H.-K."/>
            <person name="Liaw S.-J."/>
            <person name="Muhle E."/>
            <person name="Clermont D."/>
        </authorList>
    </citation>
    <scope>NUCLEOTIDE SEQUENCE</scope>
    <source>
        <strain evidence="2">WLa1L2M3</strain>
    </source>
</reference>
<accession>A0ABT3HPJ3</accession>